<comment type="caution">
    <text evidence="4">The sequence shown here is derived from an EMBL/GenBank/DDBJ whole genome shotgun (WGS) entry which is preliminary data.</text>
</comment>
<dbReference type="FunFam" id="3.10.110.10:FF:000093">
    <property type="entry name" value="Ubiquitin conjugating enzyme (UbcF), putative"/>
    <property type="match status" value="1"/>
</dbReference>
<accession>A0A428PFW5</accession>
<protein>
    <recommendedName>
        <fullName evidence="3">UBC core domain-containing protein</fullName>
    </recommendedName>
</protein>
<dbReference type="AlphaFoldDB" id="A0A428PFW5"/>
<dbReference type="Pfam" id="PF00179">
    <property type="entry name" value="UQ_con"/>
    <property type="match status" value="1"/>
</dbReference>
<feature type="domain" description="UBC core" evidence="3">
    <location>
        <begin position="11"/>
        <end position="162"/>
    </location>
</feature>
<dbReference type="PANTHER" id="PTHR24067">
    <property type="entry name" value="UBIQUITIN-CONJUGATING ENZYME E2"/>
    <property type="match status" value="1"/>
</dbReference>
<dbReference type="CDD" id="cd23799">
    <property type="entry name" value="UBCc_UBE2J"/>
    <property type="match status" value="1"/>
</dbReference>
<evidence type="ECO:0000256" key="2">
    <source>
        <dbReference type="SAM" id="MobiDB-lite"/>
    </source>
</evidence>
<keyword evidence="1" id="KW-0833">Ubl conjugation pathway</keyword>
<evidence type="ECO:0000256" key="1">
    <source>
        <dbReference type="ARBA" id="ARBA00022786"/>
    </source>
</evidence>
<keyword evidence="5" id="KW-1185">Reference proteome</keyword>
<dbReference type="SUPFAM" id="SSF54495">
    <property type="entry name" value="UBC-like"/>
    <property type="match status" value="1"/>
</dbReference>
<organism evidence="4 5">
    <name type="scientific">Fusarium duplospermum</name>
    <dbReference type="NCBI Taxonomy" id="1325734"/>
    <lineage>
        <taxon>Eukaryota</taxon>
        <taxon>Fungi</taxon>
        <taxon>Dikarya</taxon>
        <taxon>Ascomycota</taxon>
        <taxon>Pezizomycotina</taxon>
        <taxon>Sordariomycetes</taxon>
        <taxon>Hypocreomycetidae</taxon>
        <taxon>Hypocreales</taxon>
        <taxon>Nectriaceae</taxon>
        <taxon>Fusarium</taxon>
        <taxon>Fusarium solani species complex</taxon>
    </lineage>
</organism>
<sequence length="343" mass="37542">MATPKFSTKSPTIRRILKEAAELSSSPSADYTAEPLDSDLFEWHFTLRGPPNSVYSNGLYHGRIVLPPTYPLRPPSFRFMTPSGRFEANREICLSISGHHEETWQPAWGVRTALVALRSFMETDARGQLGGLETTDAVRQRLAAESSSFKCAACGKTNGEIIKECEERASEASSSAQEVEVPKELNMGWRDEMEAKKKSENKADEANDDAEAAELAEGFVQTVPIAAVDNSTPEINNNPTPTRTTAPNPAPVPGRSSTQRRSRPRSSGARYTTTTNTARIRRRSPRLARPDDCRLGGASGGTRAQDPFRPIGKGSEGIIIILGLSLAIIDMNQNNLPLKHIRP</sequence>
<dbReference type="SMART" id="SM00212">
    <property type="entry name" value="UBCc"/>
    <property type="match status" value="1"/>
</dbReference>
<feature type="compositionally biased region" description="Low complexity" evidence="2">
    <location>
        <begin position="265"/>
        <end position="278"/>
    </location>
</feature>
<evidence type="ECO:0000313" key="4">
    <source>
        <dbReference type="EMBL" id="RSL51918.1"/>
    </source>
</evidence>
<evidence type="ECO:0000313" key="5">
    <source>
        <dbReference type="Proteomes" id="UP000288168"/>
    </source>
</evidence>
<feature type="region of interest" description="Disordered" evidence="2">
    <location>
        <begin position="169"/>
        <end position="189"/>
    </location>
</feature>
<dbReference type="InterPro" id="IPR050113">
    <property type="entry name" value="Ub_conjugating_enzyme"/>
</dbReference>
<dbReference type="Proteomes" id="UP000288168">
    <property type="component" value="Unassembled WGS sequence"/>
</dbReference>
<dbReference type="Gene3D" id="3.10.110.10">
    <property type="entry name" value="Ubiquitin Conjugating Enzyme"/>
    <property type="match status" value="1"/>
</dbReference>
<name>A0A428PFW5_9HYPO</name>
<feature type="region of interest" description="Disordered" evidence="2">
    <location>
        <begin position="225"/>
        <end position="312"/>
    </location>
</feature>
<feature type="compositionally biased region" description="Low complexity" evidence="2">
    <location>
        <begin position="230"/>
        <end position="257"/>
    </location>
</feature>
<evidence type="ECO:0000259" key="3">
    <source>
        <dbReference type="PROSITE" id="PS50127"/>
    </source>
</evidence>
<gene>
    <name evidence="4" type="ORF">CEP54_011168</name>
</gene>
<dbReference type="InterPro" id="IPR016135">
    <property type="entry name" value="UBQ-conjugating_enzyme/RWD"/>
</dbReference>
<dbReference type="STRING" id="1325734.A0A428PFW5"/>
<dbReference type="PROSITE" id="PS50127">
    <property type="entry name" value="UBC_2"/>
    <property type="match status" value="1"/>
</dbReference>
<dbReference type="InterPro" id="IPR000608">
    <property type="entry name" value="UBC"/>
</dbReference>
<dbReference type="OrthoDB" id="1158011at2759"/>
<dbReference type="EMBL" id="NKCI01000142">
    <property type="protein sequence ID" value="RSL51918.1"/>
    <property type="molecule type" value="Genomic_DNA"/>
</dbReference>
<proteinExistence type="predicted"/>
<reference evidence="4 5" key="1">
    <citation type="submission" date="2017-06" db="EMBL/GenBank/DDBJ databases">
        <title>Comparative genomic analysis of Ambrosia Fusariam Clade fungi.</title>
        <authorList>
            <person name="Stajich J.E."/>
            <person name="Carrillo J."/>
            <person name="Kijimoto T."/>
            <person name="Eskalen A."/>
            <person name="O'Donnell K."/>
            <person name="Kasson M."/>
        </authorList>
    </citation>
    <scope>NUCLEOTIDE SEQUENCE [LARGE SCALE GENOMIC DNA]</scope>
    <source>
        <strain evidence="4 5">NRRL62584</strain>
    </source>
</reference>